<evidence type="ECO:0000256" key="1">
    <source>
        <dbReference type="ARBA" id="ARBA00010941"/>
    </source>
</evidence>
<evidence type="ECO:0000256" key="5">
    <source>
        <dbReference type="ARBA" id="ARBA00023277"/>
    </source>
</evidence>
<keyword evidence="2" id="KW-0479">Metal-binding</keyword>
<dbReference type="AlphaFoldDB" id="A0A7J6WEZ3"/>
<keyword evidence="10" id="KW-1185">Reference proteome</keyword>
<dbReference type="GO" id="GO:0046872">
    <property type="term" value="F:metal ion binding"/>
    <property type="evidence" value="ECO:0007669"/>
    <property type="project" value="UniProtKB-KW"/>
</dbReference>
<evidence type="ECO:0000256" key="3">
    <source>
        <dbReference type="ARBA" id="ARBA00022801"/>
    </source>
</evidence>
<dbReference type="GO" id="GO:0005986">
    <property type="term" value="P:sucrose biosynthetic process"/>
    <property type="evidence" value="ECO:0007669"/>
    <property type="project" value="TreeGrafter"/>
</dbReference>
<dbReference type="InterPro" id="IPR000146">
    <property type="entry name" value="FBPase_class-1"/>
</dbReference>
<dbReference type="GO" id="GO:0005737">
    <property type="term" value="C:cytoplasm"/>
    <property type="evidence" value="ECO:0007669"/>
    <property type="project" value="TreeGrafter"/>
</dbReference>
<evidence type="ECO:0000256" key="2">
    <source>
        <dbReference type="ARBA" id="ARBA00022723"/>
    </source>
</evidence>
<feature type="domain" description="Fructose-1-6-bisphosphatase class 1 C-terminal" evidence="8">
    <location>
        <begin position="94"/>
        <end position="138"/>
    </location>
</feature>
<dbReference type="GO" id="GO:0030388">
    <property type="term" value="P:fructose 1,6-bisphosphate metabolic process"/>
    <property type="evidence" value="ECO:0007669"/>
    <property type="project" value="TreeGrafter"/>
</dbReference>
<evidence type="ECO:0000259" key="8">
    <source>
        <dbReference type="Pfam" id="PF18913"/>
    </source>
</evidence>
<dbReference type="GO" id="GO:0042132">
    <property type="term" value="F:fructose 1,6-bisphosphate 1-phosphatase activity"/>
    <property type="evidence" value="ECO:0007669"/>
    <property type="project" value="TreeGrafter"/>
</dbReference>
<proteinExistence type="inferred from homology"/>
<evidence type="ECO:0000313" key="10">
    <source>
        <dbReference type="Proteomes" id="UP000554482"/>
    </source>
</evidence>
<dbReference type="PANTHER" id="PTHR11556">
    <property type="entry name" value="FRUCTOSE-1,6-BISPHOSPHATASE-RELATED"/>
    <property type="match status" value="1"/>
</dbReference>
<dbReference type="InterPro" id="IPR023079">
    <property type="entry name" value="SBPase"/>
</dbReference>
<gene>
    <name evidence="9" type="ORF">FRX31_014900</name>
</gene>
<comment type="pathway">
    <text evidence="6">Carbohydrate biosynthesis.</text>
</comment>
<dbReference type="EMBL" id="JABWDY010017233">
    <property type="protein sequence ID" value="KAF5195513.1"/>
    <property type="molecule type" value="Genomic_DNA"/>
</dbReference>
<comment type="caution">
    <text evidence="9">The sequence shown here is derived from an EMBL/GenBank/DDBJ whole genome shotgun (WGS) entry which is preliminary data.</text>
</comment>
<keyword evidence="4" id="KW-0460">Magnesium</keyword>
<dbReference type="GO" id="GO:0006002">
    <property type="term" value="P:fructose 6-phosphate metabolic process"/>
    <property type="evidence" value="ECO:0007669"/>
    <property type="project" value="TreeGrafter"/>
</dbReference>
<dbReference type="Pfam" id="PF00316">
    <property type="entry name" value="FBPase"/>
    <property type="match status" value="1"/>
</dbReference>
<keyword evidence="3" id="KW-0378">Hydrolase</keyword>
<dbReference type="OrthoDB" id="1918380at2759"/>
<dbReference type="Proteomes" id="UP000554482">
    <property type="component" value="Unassembled WGS sequence"/>
</dbReference>
<keyword evidence="5" id="KW-0119">Carbohydrate metabolism</keyword>
<dbReference type="InterPro" id="IPR033391">
    <property type="entry name" value="FBPase_N"/>
</dbReference>
<accession>A0A7J6WEZ3</accession>
<dbReference type="InterPro" id="IPR044015">
    <property type="entry name" value="FBPase_C_dom"/>
</dbReference>
<organism evidence="9 10">
    <name type="scientific">Thalictrum thalictroides</name>
    <name type="common">Rue-anemone</name>
    <name type="synonym">Anemone thalictroides</name>
    <dbReference type="NCBI Taxonomy" id="46969"/>
    <lineage>
        <taxon>Eukaryota</taxon>
        <taxon>Viridiplantae</taxon>
        <taxon>Streptophyta</taxon>
        <taxon>Embryophyta</taxon>
        <taxon>Tracheophyta</taxon>
        <taxon>Spermatophyta</taxon>
        <taxon>Magnoliopsida</taxon>
        <taxon>Ranunculales</taxon>
        <taxon>Ranunculaceae</taxon>
        <taxon>Thalictroideae</taxon>
        <taxon>Thalictrum</taxon>
    </lineage>
</organism>
<dbReference type="PRINTS" id="PR01958">
    <property type="entry name" value="S17BPHPHTASE"/>
</dbReference>
<sequence>MGGPVEGGFSVAFDPLDGSSIVDTNFTVGTIFGVWPGDKLTGVTGRDQVAAAMGIYGPRTTYVIALKDIPGTHEFLLLDEGKWQHVKDTTEIGEGKMFSPGNLRATFDNPDYAKLIDYYVKEKYTLRYTGGMVPDVNQANKVHGDVDSGLTTMDAPHKSRQPQVTNSFIHNPYILEIHAH</sequence>
<evidence type="ECO:0000256" key="4">
    <source>
        <dbReference type="ARBA" id="ARBA00022842"/>
    </source>
</evidence>
<comment type="similarity">
    <text evidence="1">Belongs to the FBPase class 1 family.</text>
</comment>
<evidence type="ECO:0000259" key="7">
    <source>
        <dbReference type="Pfam" id="PF00316"/>
    </source>
</evidence>
<dbReference type="PANTHER" id="PTHR11556:SF35">
    <property type="entry name" value="SEDOHEPTULOSE-1,7-BISPHOSPHATASE, CHLOROPLASTIC"/>
    <property type="match status" value="1"/>
</dbReference>
<evidence type="ECO:0000256" key="6">
    <source>
        <dbReference type="ARBA" id="ARBA00024331"/>
    </source>
</evidence>
<reference evidence="9 10" key="1">
    <citation type="submission" date="2020-06" db="EMBL/GenBank/DDBJ databases">
        <title>Transcriptomic and genomic resources for Thalictrum thalictroides and T. hernandezii: Facilitating candidate gene discovery in an emerging model plant lineage.</title>
        <authorList>
            <person name="Arias T."/>
            <person name="Riano-Pachon D.M."/>
            <person name="Di Stilio V.S."/>
        </authorList>
    </citation>
    <scope>NUCLEOTIDE SEQUENCE [LARGE SCALE GENOMIC DNA]</scope>
    <source>
        <strain evidence="10">cv. WT478/WT964</strain>
        <tissue evidence="9">Leaves</tissue>
    </source>
</reference>
<dbReference type="Gene3D" id="3.40.190.80">
    <property type="match status" value="1"/>
</dbReference>
<dbReference type="GO" id="GO:0006094">
    <property type="term" value="P:gluconeogenesis"/>
    <property type="evidence" value="ECO:0007669"/>
    <property type="project" value="TreeGrafter"/>
</dbReference>
<protein>
    <submittedName>
        <fullName evidence="9">Fructose-1,6-bisphosphatase class</fullName>
    </submittedName>
</protein>
<evidence type="ECO:0000313" key="9">
    <source>
        <dbReference type="EMBL" id="KAF5195513.1"/>
    </source>
</evidence>
<dbReference type="Pfam" id="PF18913">
    <property type="entry name" value="FBPase_C"/>
    <property type="match status" value="1"/>
</dbReference>
<dbReference type="GO" id="GO:0006000">
    <property type="term" value="P:fructose metabolic process"/>
    <property type="evidence" value="ECO:0007669"/>
    <property type="project" value="TreeGrafter"/>
</dbReference>
<name>A0A7J6WEZ3_THATH</name>
<dbReference type="Gene3D" id="3.30.540.10">
    <property type="entry name" value="Fructose-1,6-Bisphosphatase, subunit A, domain 1"/>
    <property type="match status" value="1"/>
</dbReference>
<feature type="domain" description="Fructose-1-6-bisphosphatase class I N-terminal" evidence="7">
    <location>
        <begin position="1"/>
        <end position="87"/>
    </location>
</feature>
<dbReference type="SUPFAM" id="SSF56655">
    <property type="entry name" value="Carbohydrate phosphatase"/>
    <property type="match status" value="1"/>
</dbReference>